<reference evidence="3" key="1">
    <citation type="journal article" date="2019" name="Int. J. Syst. Evol. Microbiol.">
        <title>The Global Catalogue of Microorganisms (GCM) 10K type strain sequencing project: providing services to taxonomists for standard genome sequencing and annotation.</title>
        <authorList>
            <consortium name="The Broad Institute Genomics Platform"/>
            <consortium name="The Broad Institute Genome Sequencing Center for Infectious Disease"/>
            <person name="Wu L."/>
            <person name="Ma J."/>
        </authorList>
    </citation>
    <scope>NUCLEOTIDE SEQUENCE [LARGE SCALE GENOMIC DNA]</scope>
    <source>
        <strain evidence="3">CECT 8289</strain>
    </source>
</reference>
<organism evidence="2 3">
    <name type="scientific">Ferruginibacter yonginensis</name>
    <dbReference type="NCBI Taxonomy" id="1310416"/>
    <lineage>
        <taxon>Bacteria</taxon>
        <taxon>Pseudomonadati</taxon>
        <taxon>Bacteroidota</taxon>
        <taxon>Chitinophagia</taxon>
        <taxon>Chitinophagales</taxon>
        <taxon>Chitinophagaceae</taxon>
        <taxon>Ferruginibacter</taxon>
    </lineage>
</organism>
<evidence type="ECO:0000313" key="3">
    <source>
        <dbReference type="Proteomes" id="UP001595907"/>
    </source>
</evidence>
<dbReference type="InterPro" id="IPR000595">
    <property type="entry name" value="cNMP-bd_dom"/>
</dbReference>
<evidence type="ECO:0000313" key="2">
    <source>
        <dbReference type="EMBL" id="MFC4263276.1"/>
    </source>
</evidence>
<dbReference type="Gene3D" id="2.60.120.10">
    <property type="entry name" value="Jelly Rolls"/>
    <property type="match status" value="1"/>
</dbReference>
<evidence type="ECO:0000259" key="1">
    <source>
        <dbReference type="Pfam" id="PF00027"/>
    </source>
</evidence>
<dbReference type="Proteomes" id="UP001595907">
    <property type="component" value="Unassembled WGS sequence"/>
</dbReference>
<dbReference type="Pfam" id="PF00027">
    <property type="entry name" value="cNMP_binding"/>
    <property type="match status" value="1"/>
</dbReference>
<proteinExistence type="predicted"/>
<name>A0ABV8QTT4_9BACT</name>
<keyword evidence="3" id="KW-1185">Reference proteome</keyword>
<comment type="caution">
    <text evidence="2">The sequence shown here is derived from an EMBL/GenBank/DDBJ whole genome shotgun (WGS) entry which is preliminary data.</text>
</comment>
<sequence length="195" mass="22578">MSTNLIIQNIEKHIRLTEAEQQYFVSLLVEKNLKRKQLILAEGDVCKYSTFVVTGCLRGYTIDKNGFEHVLNFAPTNWWIADMYSLLSQKPGILHIEALENSTVLMLSKEDHLNLYEKIPAFERYFRILIENALVALQQRMIDSMSLTADERYQKFCTTYPSLINSLPQKQIASFIGVTPEFLSKLRGQQIKKKI</sequence>
<dbReference type="CDD" id="cd00038">
    <property type="entry name" value="CAP_ED"/>
    <property type="match status" value="1"/>
</dbReference>
<dbReference type="RefSeq" id="WP_379709624.1">
    <property type="nucleotide sequence ID" value="NZ_JBHSCZ010000002.1"/>
</dbReference>
<dbReference type="InterPro" id="IPR014710">
    <property type="entry name" value="RmlC-like_jellyroll"/>
</dbReference>
<dbReference type="InterPro" id="IPR018490">
    <property type="entry name" value="cNMP-bd_dom_sf"/>
</dbReference>
<dbReference type="SUPFAM" id="SSF51206">
    <property type="entry name" value="cAMP-binding domain-like"/>
    <property type="match status" value="1"/>
</dbReference>
<feature type="domain" description="Cyclic nucleotide-binding" evidence="1">
    <location>
        <begin position="31"/>
        <end position="117"/>
    </location>
</feature>
<protein>
    <submittedName>
        <fullName evidence="2">Crp/Fnr family transcriptional regulator</fullName>
    </submittedName>
</protein>
<dbReference type="EMBL" id="JBHSCZ010000002">
    <property type="protein sequence ID" value="MFC4263276.1"/>
    <property type="molecule type" value="Genomic_DNA"/>
</dbReference>
<gene>
    <name evidence="2" type="ORF">ACFOWM_10330</name>
</gene>
<accession>A0ABV8QTT4</accession>